<accession>E9HTJ2</accession>
<keyword evidence="3" id="KW-1185">Reference proteome</keyword>
<feature type="compositionally biased region" description="Acidic residues" evidence="1">
    <location>
        <begin position="87"/>
        <end position="96"/>
    </location>
</feature>
<sequence>MDVESTTDEEEDMDVIEEPTQPAVIIVTDNNEGNAMDVDPIPPPQRDPLEFENGDSPTKLETDVENSDDDDCSGPPILSSSRVEAILTDESDEDDDGTTRLDKTYQF</sequence>
<feature type="compositionally biased region" description="Acidic residues" evidence="1">
    <location>
        <begin position="1"/>
        <end position="17"/>
    </location>
</feature>
<dbReference type="AlphaFoldDB" id="E9HTJ2"/>
<dbReference type="Proteomes" id="UP000000305">
    <property type="component" value="Unassembled WGS sequence"/>
</dbReference>
<proteinExistence type="predicted"/>
<evidence type="ECO:0000313" key="3">
    <source>
        <dbReference type="Proteomes" id="UP000000305"/>
    </source>
</evidence>
<feature type="compositionally biased region" description="Basic and acidic residues" evidence="1">
    <location>
        <begin position="97"/>
        <end position="107"/>
    </location>
</feature>
<dbReference type="HOGENOM" id="CLU_2212551_0_0_1"/>
<protein>
    <submittedName>
        <fullName evidence="2">Uncharacterized protein</fullName>
    </submittedName>
</protein>
<evidence type="ECO:0000256" key="1">
    <source>
        <dbReference type="SAM" id="MobiDB-lite"/>
    </source>
</evidence>
<reference evidence="2 3" key="1">
    <citation type="journal article" date="2011" name="Science">
        <title>The ecoresponsive genome of Daphnia pulex.</title>
        <authorList>
            <person name="Colbourne J.K."/>
            <person name="Pfrender M.E."/>
            <person name="Gilbert D."/>
            <person name="Thomas W.K."/>
            <person name="Tucker A."/>
            <person name="Oakley T.H."/>
            <person name="Tokishita S."/>
            <person name="Aerts A."/>
            <person name="Arnold G.J."/>
            <person name="Basu M.K."/>
            <person name="Bauer D.J."/>
            <person name="Caceres C.E."/>
            <person name="Carmel L."/>
            <person name="Casola C."/>
            <person name="Choi J.H."/>
            <person name="Detter J.C."/>
            <person name="Dong Q."/>
            <person name="Dusheyko S."/>
            <person name="Eads B.D."/>
            <person name="Frohlich T."/>
            <person name="Geiler-Samerotte K.A."/>
            <person name="Gerlach D."/>
            <person name="Hatcher P."/>
            <person name="Jogdeo S."/>
            <person name="Krijgsveld J."/>
            <person name="Kriventseva E.V."/>
            <person name="Kultz D."/>
            <person name="Laforsch C."/>
            <person name="Lindquist E."/>
            <person name="Lopez J."/>
            <person name="Manak J.R."/>
            <person name="Muller J."/>
            <person name="Pangilinan J."/>
            <person name="Patwardhan R.P."/>
            <person name="Pitluck S."/>
            <person name="Pritham E.J."/>
            <person name="Rechtsteiner A."/>
            <person name="Rho M."/>
            <person name="Rogozin I.B."/>
            <person name="Sakarya O."/>
            <person name="Salamov A."/>
            <person name="Schaack S."/>
            <person name="Shapiro H."/>
            <person name="Shiga Y."/>
            <person name="Skalitzky C."/>
            <person name="Smith Z."/>
            <person name="Souvorov A."/>
            <person name="Sung W."/>
            <person name="Tang Z."/>
            <person name="Tsuchiya D."/>
            <person name="Tu H."/>
            <person name="Vos H."/>
            <person name="Wang M."/>
            <person name="Wolf Y.I."/>
            <person name="Yamagata H."/>
            <person name="Yamada T."/>
            <person name="Ye Y."/>
            <person name="Shaw J.R."/>
            <person name="Andrews J."/>
            <person name="Crease T.J."/>
            <person name="Tang H."/>
            <person name="Lucas S.M."/>
            <person name="Robertson H.M."/>
            <person name="Bork P."/>
            <person name="Koonin E.V."/>
            <person name="Zdobnov E.M."/>
            <person name="Grigoriev I.V."/>
            <person name="Lynch M."/>
            <person name="Boore J.L."/>
        </authorList>
    </citation>
    <scope>NUCLEOTIDE SEQUENCE [LARGE SCALE GENOMIC DNA]</scope>
</reference>
<feature type="region of interest" description="Disordered" evidence="1">
    <location>
        <begin position="1"/>
        <end position="107"/>
    </location>
</feature>
<dbReference type="InParanoid" id="E9HTJ2"/>
<feature type="compositionally biased region" description="Acidic residues" evidence="1">
    <location>
        <begin position="63"/>
        <end position="72"/>
    </location>
</feature>
<organism evidence="2 3">
    <name type="scientific">Daphnia pulex</name>
    <name type="common">Water flea</name>
    <dbReference type="NCBI Taxonomy" id="6669"/>
    <lineage>
        <taxon>Eukaryota</taxon>
        <taxon>Metazoa</taxon>
        <taxon>Ecdysozoa</taxon>
        <taxon>Arthropoda</taxon>
        <taxon>Crustacea</taxon>
        <taxon>Branchiopoda</taxon>
        <taxon>Diplostraca</taxon>
        <taxon>Cladocera</taxon>
        <taxon>Anomopoda</taxon>
        <taxon>Daphniidae</taxon>
        <taxon>Daphnia</taxon>
    </lineage>
</organism>
<dbReference type="EMBL" id="GL732775">
    <property type="protein sequence ID" value="EFX64934.1"/>
    <property type="molecule type" value="Genomic_DNA"/>
</dbReference>
<dbReference type="KEGG" id="dpx:DAPPUDRAFT_333677"/>
<gene>
    <name evidence="2" type="ORF">DAPPUDRAFT_333677</name>
</gene>
<evidence type="ECO:0000313" key="2">
    <source>
        <dbReference type="EMBL" id="EFX64934.1"/>
    </source>
</evidence>
<name>E9HTJ2_DAPPU</name>